<dbReference type="RefSeq" id="WP_106608738.1">
    <property type="nucleotide sequence ID" value="NZ_PYGJ01000007.1"/>
</dbReference>
<reference evidence="1 2" key="1">
    <citation type="submission" date="2018-03" db="EMBL/GenBank/DDBJ databases">
        <title>Genomic Encyclopedia of Archaeal and Bacterial Type Strains, Phase II (KMG-II): from individual species to whole genera.</title>
        <authorList>
            <person name="Goeker M."/>
        </authorList>
    </citation>
    <scope>NUCLEOTIDE SEQUENCE [LARGE SCALE GENOMIC DNA]</scope>
    <source>
        <strain evidence="1 2">DSM 100673</strain>
    </source>
</reference>
<organism evidence="1 2">
    <name type="scientific">Shimia abyssi</name>
    <dbReference type="NCBI Taxonomy" id="1662395"/>
    <lineage>
        <taxon>Bacteria</taxon>
        <taxon>Pseudomonadati</taxon>
        <taxon>Pseudomonadota</taxon>
        <taxon>Alphaproteobacteria</taxon>
        <taxon>Rhodobacterales</taxon>
        <taxon>Roseobacteraceae</taxon>
    </lineage>
</organism>
<comment type="caution">
    <text evidence="1">The sequence shown here is derived from an EMBL/GenBank/DDBJ whole genome shotgun (WGS) entry which is preliminary data.</text>
</comment>
<evidence type="ECO:0000313" key="1">
    <source>
        <dbReference type="EMBL" id="PSL19119.1"/>
    </source>
</evidence>
<proteinExistence type="predicted"/>
<dbReference type="EMBL" id="PYGJ01000007">
    <property type="protein sequence ID" value="PSL19119.1"/>
    <property type="molecule type" value="Genomic_DNA"/>
</dbReference>
<dbReference type="InterPro" id="IPR029465">
    <property type="entry name" value="ATPgrasp_TupA"/>
</dbReference>
<keyword evidence="2" id="KW-1185">Reference proteome</keyword>
<dbReference type="Proteomes" id="UP000240418">
    <property type="component" value="Unassembled WGS sequence"/>
</dbReference>
<evidence type="ECO:0000313" key="2">
    <source>
        <dbReference type="Proteomes" id="UP000240418"/>
    </source>
</evidence>
<name>A0A2P8FBN0_9RHOB</name>
<protein>
    <submittedName>
        <fullName evidence="1">Teichuronopeptide biosynthesis TupA-like protein</fullName>
    </submittedName>
</protein>
<dbReference type="OrthoDB" id="5354021at2"/>
<dbReference type="AlphaFoldDB" id="A0A2P8FBN0"/>
<accession>A0A2P8FBN0</accession>
<gene>
    <name evidence="1" type="ORF">CLV88_10762</name>
</gene>
<sequence length="338" mass="38998">MTVQRYHNRQTRRQAKESIETIYGENLFGAADPAPVGFLRGIDVYPHHVVVQKLTRAIQMAHGQRGRKLDFVQPRTYYEKLVLSKFFAPLPMPSPADKIGCSAHIPVDVRDKVKTIPTVWTGAEPITKVLLDSLDLPPGRYYAKSNNGCTTNYAFDVPISPEQMQLLERYSTGWLKRLHGERSGEWYYSKIRAQNLIEPDMSPAVGEDLTDWKFHCCRGKVFAGQIDVERSTNHHQLIYDRDFNYVPEELFFFTKPGVEWPEHRMKMREVAEAISRPFEYARIDLYLVGDQVYLGEITMAPIGGQRLPRSETLDHWMGERWQGGIFDEIIPDPIRVRA</sequence>
<dbReference type="Pfam" id="PF14305">
    <property type="entry name" value="ATPgrasp_TupA"/>
    <property type="match status" value="1"/>
</dbReference>